<gene>
    <name evidence="1" type="ORF">PC110_g10552</name>
</gene>
<dbReference type="STRING" id="29920.A0A329S928"/>
<organism evidence="1 2">
    <name type="scientific">Phytophthora cactorum</name>
    <dbReference type="NCBI Taxonomy" id="29920"/>
    <lineage>
        <taxon>Eukaryota</taxon>
        <taxon>Sar</taxon>
        <taxon>Stramenopiles</taxon>
        <taxon>Oomycota</taxon>
        <taxon>Peronosporomycetes</taxon>
        <taxon>Peronosporales</taxon>
        <taxon>Peronosporaceae</taxon>
        <taxon>Phytophthora</taxon>
    </lineage>
</organism>
<proteinExistence type="predicted"/>
<dbReference type="Proteomes" id="UP000251314">
    <property type="component" value="Unassembled WGS sequence"/>
</dbReference>
<accession>A0A329S928</accession>
<dbReference type="AlphaFoldDB" id="A0A329S928"/>
<comment type="caution">
    <text evidence="1">The sequence shown here is derived from an EMBL/GenBank/DDBJ whole genome shotgun (WGS) entry which is preliminary data.</text>
</comment>
<reference evidence="1 2" key="1">
    <citation type="submission" date="2018-01" db="EMBL/GenBank/DDBJ databases">
        <title>Draft genome of the strawberry crown rot pathogen Phytophthora cactorum.</title>
        <authorList>
            <person name="Armitage A.D."/>
            <person name="Lysoe E."/>
            <person name="Nellist C.F."/>
            <person name="Harrison R.J."/>
            <person name="Brurberg M.B."/>
        </authorList>
    </citation>
    <scope>NUCLEOTIDE SEQUENCE [LARGE SCALE GENOMIC DNA]</scope>
    <source>
        <strain evidence="1 2">10300</strain>
    </source>
</reference>
<evidence type="ECO:0000313" key="1">
    <source>
        <dbReference type="EMBL" id="RAW33120.1"/>
    </source>
</evidence>
<sequence length="158" mass="18366">MGFKSYICHSNHALGNSKVIHDNQHLINFPKTNNECVFHCVAWHLLGDGKNDPCRIQAQVKEAFQRYCFYKGISYTLGLFRSFKPVDLLQVDEFEECFQLAVNVYSMDVDTGKVECIRRSDSDYDTIHILSHDNHALYIKNIDMLQSKYQCSKCEIFL</sequence>
<dbReference type="EMBL" id="MJFZ01000250">
    <property type="protein sequence ID" value="RAW33120.1"/>
    <property type="molecule type" value="Genomic_DNA"/>
</dbReference>
<name>A0A329S928_9STRA</name>
<keyword evidence="2" id="KW-1185">Reference proteome</keyword>
<protein>
    <submittedName>
        <fullName evidence="1">Uncharacterized protein</fullName>
    </submittedName>
</protein>
<evidence type="ECO:0000313" key="2">
    <source>
        <dbReference type="Proteomes" id="UP000251314"/>
    </source>
</evidence>
<dbReference type="OrthoDB" id="102977at2759"/>
<dbReference type="VEuPathDB" id="FungiDB:PC110_g10552"/>